<gene>
    <name evidence="6" type="ORF">BJ554DRAFT_5749</name>
</gene>
<keyword evidence="1" id="KW-0227">DNA damage</keyword>
<evidence type="ECO:0000256" key="1">
    <source>
        <dbReference type="ARBA" id="ARBA00022763"/>
    </source>
</evidence>
<dbReference type="GO" id="GO:0004844">
    <property type="term" value="F:uracil DNA N-glycosylase activity"/>
    <property type="evidence" value="ECO:0007669"/>
    <property type="project" value="TreeGrafter"/>
</dbReference>
<feature type="region of interest" description="Disordered" evidence="4">
    <location>
        <begin position="1"/>
        <end position="76"/>
    </location>
</feature>
<organism evidence="6 7">
    <name type="scientific">Olpidium bornovanus</name>
    <dbReference type="NCBI Taxonomy" id="278681"/>
    <lineage>
        <taxon>Eukaryota</taxon>
        <taxon>Fungi</taxon>
        <taxon>Fungi incertae sedis</taxon>
        <taxon>Olpidiomycota</taxon>
        <taxon>Olpidiomycotina</taxon>
        <taxon>Olpidiomycetes</taxon>
        <taxon>Olpidiales</taxon>
        <taxon>Olpidiaceae</taxon>
        <taxon>Olpidium</taxon>
    </lineage>
</organism>
<dbReference type="Pfam" id="PF03167">
    <property type="entry name" value="UDG"/>
    <property type="match status" value="1"/>
</dbReference>
<keyword evidence="3" id="KW-0234">DNA repair</keyword>
<keyword evidence="7" id="KW-1185">Reference proteome</keyword>
<dbReference type="InterPro" id="IPR005122">
    <property type="entry name" value="Uracil-DNA_glycosylase-like"/>
</dbReference>
<dbReference type="SUPFAM" id="SSF52141">
    <property type="entry name" value="Uracil-DNA glycosylase-like"/>
    <property type="match status" value="1"/>
</dbReference>
<evidence type="ECO:0000256" key="2">
    <source>
        <dbReference type="ARBA" id="ARBA00022801"/>
    </source>
</evidence>
<comment type="caution">
    <text evidence="6">The sequence shown here is derived from an EMBL/GenBank/DDBJ whole genome shotgun (WGS) entry which is preliminary data.</text>
</comment>
<dbReference type="Proteomes" id="UP000673691">
    <property type="component" value="Unassembled WGS sequence"/>
</dbReference>
<accession>A0A8H8DKS9</accession>
<proteinExistence type="predicted"/>
<evidence type="ECO:0000256" key="3">
    <source>
        <dbReference type="ARBA" id="ARBA00023204"/>
    </source>
</evidence>
<protein>
    <submittedName>
        <fullName evidence="6">Uracil-DNA glycosylase-like protein</fullName>
    </submittedName>
</protein>
<dbReference type="InterPro" id="IPR015637">
    <property type="entry name" value="MUG/TDG"/>
</dbReference>
<dbReference type="InterPro" id="IPR036895">
    <property type="entry name" value="Uracil-DNA_glycosylase-like_sf"/>
</dbReference>
<evidence type="ECO:0000259" key="5">
    <source>
        <dbReference type="Pfam" id="PF03167"/>
    </source>
</evidence>
<evidence type="ECO:0000313" key="6">
    <source>
        <dbReference type="EMBL" id="KAG5461978.1"/>
    </source>
</evidence>
<dbReference type="CDD" id="cd10028">
    <property type="entry name" value="UDG-F2_TDG_MUG"/>
    <property type="match status" value="1"/>
</dbReference>
<dbReference type="OrthoDB" id="565731at2759"/>
<feature type="domain" description="Uracil-DNA glycosylase-like" evidence="5">
    <location>
        <begin position="91"/>
        <end position="271"/>
    </location>
</feature>
<dbReference type="GO" id="GO:0006285">
    <property type="term" value="P:base-excision repair, AP site formation"/>
    <property type="evidence" value="ECO:0007669"/>
    <property type="project" value="InterPro"/>
</dbReference>
<evidence type="ECO:0000313" key="7">
    <source>
        <dbReference type="Proteomes" id="UP000673691"/>
    </source>
</evidence>
<name>A0A8H8DKS9_9FUNG</name>
<dbReference type="EMBL" id="JAEFCI010002823">
    <property type="protein sequence ID" value="KAG5461978.1"/>
    <property type="molecule type" value="Genomic_DNA"/>
</dbReference>
<sequence length="302" mass="32889">MAAPVLPARPPPPRKRGLPVRPPPTPVRVTTYEAEAGADRERPRPPGPSAPAAVPLSPPPLPASAKNARKRPRYASPSEYARLEPVADCVAPDMDVLFCGYNPGVVSAERGHHFAGPTNAFWPALSQSGERPGASSSVESSSPLTDVGKGNPYRRPAPASRLQAWSHQFGSQADKLPPPATYPPMRSSSELCSAEMRKEAVKLKDKILKLRPRVVCFVGDGVYKAFSGRPKQKWGQQVETVLLPSAQPWSAVRNCYCETILFVMPSTSGRTVGISRETKFHYFRQLKELRDGLLAEEAKAFC</sequence>
<dbReference type="AlphaFoldDB" id="A0A8H8DKS9"/>
<dbReference type="GO" id="GO:0008263">
    <property type="term" value="F:pyrimidine-specific mismatch base pair DNA N-glycosylase activity"/>
    <property type="evidence" value="ECO:0007669"/>
    <property type="project" value="TreeGrafter"/>
</dbReference>
<evidence type="ECO:0000256" key="4">
    <source>
        <dbReference type="SAM" id="MobiDB-lite"/>
    </source>
</evidence>
<dbReference type="Gene3D" id="3.40.470.10">
    <property type="entry name" value="Uracil-DNA glycosylase-like domain"/>
    <property type="match status" value="1"/>
</dbReference>
<keyword evidence="2" id="KW-0378">Hydrolase</keyword>
<dbReference type="PANTHER" id="PTHR12159">
    <property type="entry name" value="G/T AND G/U MISMATCH-SPECIFIC DNA GLYCOSYLASE"/>
    <property type="match status" value="1"/>
</dbReference>
<feature type="region of interest" description="Disordered" evidence="4">
    <location>
        <begin position="125"/>
        <end position="159"/>
    </location>
</feature>
<dbReference type="PANTHER" id="PTHR12159:SF9">
    <property type="entry name" value="G_T MISMATCH-SPECIFIC THYMINE DNA GLYCOSYLASE"/>
    <property type="match status" value="1"/>
</dbReference>
<reference evidence="6 7" key="1">
    <citation type="journal article" name="Sci. Rep.">
        <title>Genome-scale phylogenetic analyses confirm Olpidium as the closest living zoosporic fungus to the non-flagellated, terrestrial fungi.</title>
        <authorList>
            <person name="Chang Y."/>
            <person name="Rochon D."/>
            <person name="Sekimoto S."/>
            <person name="Wang Y."/>
            <person name="Chovatia M."/>
            <person name="Sandor L."/>
            <person name="Salamov A."/>
            <person name="Grigoriev I.V."/>
            <person name="Stajich J.E."/>
            <person name="Spatafora J.W."/>
        </authorList>
    </citation>
    <scope>NUCLEOTIDE SEQUENCE [LARGE SCALE GENOMIC DNA]</scope>
    <source>
        <strain evidence="6">S191</strain>
    </source>
</reference>